<dbReference type="InterPro" id="IPR023582">
    <property type="entry name" value="Impact"/>
</dbReference>
<name>A0A8H7BXZ8_9FUNG</name>
<dbReference type="Gene3D" id="3.30.230.30">
    <property type="entry name" value="Impact, N-terminal domain"/>
    <property type="match status" value="1"/>
</dbReference>
<keyword evidence="4" id="KW-1185">Reference proteome</keyword>
<dbReference type="SUPFAM" id="SSF54211">
    <property type="entry name" value="Ribosomal protein S5 domain 2-like"/>
    <property type="match status" value="1"/>
</dbReference>
<dbReference type="AlphaFoldDB" id="A0A8H7BXZ8"/>
<dbReference type="InterPro" id="IPR001498">
    <property type="entry name" value="Impact_N"/>
</dbReference>
<evidence type="ECO:0000259" key="2">
    <source>
        <dbReference type="Pfam" id="PF01205"/>
    </source>
</evidence>
<dbReference type="Proteomes" id="UP000605846">
    <property type="component" value="Unassembled WGS sequence"/>
</dbReference>
<dbReference type="PANTHER" id="PTHR16301:SF25">
    <property type="entry name" value="PROTEIN IMPACT"/>
    <property type="match status" value="1"/>
</dbReference>
<dbReference type="Pfam" id="PF01205">
    <property type="entry name" value="Impact_N"/>
    <property type="match status" value="1"/>
</dbReference>
<comment type="similarity">
    <text evidence="1">Belongs to the IMPACT family.</text>
</comment>
<feature type="domain" description="Impact N-terminal" evidence="2">
    <location>
        <begin position="34"/>
        <end position="140"/>
    </location>
</feature>
<evidence type="ECO:0000313" key="4">
    <source>
        <dbReference type="Proteomes" id="UP000605846"/>
    </source>
</evidence>
<dbReference type="EMBL" id="JABAYA010000052">
    <property type="protein sequence ID" value="KAF7727656.1"/>
    <property type="molecule type" value="Genomic_DNA"/>
</dbReference>
<accession>A0A8H7BXZ8</accession>
<dbReference type="InterPro" id="IPR036956">
    <property type="entry name" value="Impact_N_sf"/>
</dbReference>
<dbReference type="PROSITE" id="PS00910">
    <property type="entry name" value="UPF0029"/>
    <property type="match status" value="1"/>
</dbReference>
<protein>
    <recommendedName>
        <fullName evidence="2">Impact N-terminal domain-containing protein</fullName>
    </recommendedName>
</protein>
<reference evidence="3" key="1">
    <citation type="submission" date="2020-01" db="EMBL/GenBank/DDBJ databases">
        <title>Genome Sequencing of Three Apophysomyces-Like Fungal Strains Confirms a Novel Fungal Genus in the Mucoromycota with divergent Burkholderia-like Endosymbiotic Bacteria.</title>
        <authorList>
            <person name="Stajich J.E."/>
            <person name="Macias A.M."/>
            <person name="Carter-House D."/>
            <person name="Lovett B."/>
            <person name="Kasson L.R."/>
            <person name="Berry K."/>
            <person name="Grigoriev I."/>
            <person name="Chang Y."/>
            <person name="Spatafora J."/>
            <person name="Kasson M.T."/>
        </authorList>
    </citation>
    <scope>NUCLEOTIDE SEQUENCE</scope>
    <source>
        <strain evidence="3">NRRL A-21654</strain>
    </source>
</reference>
<dbReference type="OrthoDB" id="69641at2759"/>
<evidence type="ECO:0000313" key="3">
    <source>
        <dbReference type="EMBL" id="KAF7727656.1"/>
    </source>
</evidence>
<dbReference type="InterPro" id="IPR020568">
    <property type="entry name" value="Ribosomal_Su5_D2-typ_SF"/>
</dbReference>
<dbReference type="InterPro" id="IPR020569">
    <property type="entry name" value="UPF0029_Impact_CS"/>
</dbReference>
<sequence>MSVDNPKVRQCALETCDEDNLPCIHSSDRPLIDRKSVFVAHAARVQNITQVKGVISKLMKNKKTAKATHNIMAYRIVMPDGFVLQGCDDDGETAAGGRLLDLIQLMKVQNIVIVVSRWFGGTRLGADRFRDINKCAKQLLEEAKLDKIKPVDDNKSRREHKRRDCAFHGGYEMVKSFHNLGNELHRLHSALKDNVGLNGCYKEPE</sequence>
<gene>
    <name evidence="3" type="ORF">EC973_007314</name>
</gene>
<dbReference type="GO" id="GO:0140469">
    <property type="term" value="P:GCN2-mediated signaling"/>
    <property type="evidence" value="ECO:0007669"/>
    <property type="project" value="TreeGrafter"/>
</dbReference>
<comment type="caution">
    <text evidence="3">The sequence shown here is derived from an EMBL/GenBank/DDBJ whole genome shotgun (WGS) entry which is preliminary data.</text>
</comment>
<organism evidence="3 4">
    <name type="scientific">Apophysomyces ossiformis</name>
    <dbReference type="NCBI Taxonomy" id="679940"/>
    <lineage>
        <taxon>Eukaryota</taxon>
        <taxon>Fungi</taxon>
        <taxon>Fungi incertae sedis</taxon>
        <taxon>Mucoromycota</taxon>
        <taxon>Mucoromycotina</taxon>
        <taxon>Mucoromycetes</taxon>
        <taxon>Mucorales</taxon>
        <taxon>Mucorineae</taxon>
        <taxon>Mucoraceae</taxon>
        <taxon>Apophysomyces</taxon>
    </lineage>
</organism>
<dbReference type="GO" id="GO:0005737">
    <property type="term" value="C:cytoplasm"/>
    <property type="evidence" value="ECO:0007669"/>
    <property type="project" value="TreeGrafter"/>
</dbReference>
<evidence type="ECO:0000256" key="1">
    <source>
        <dbReference type="ARBA" id="ARBA00007665"/>
    </source>
</evidence>
<proteinExistence type="inferred from homology"/>
<dbReference type="PANTHER" id="PTHR16301">
    <property type="entry name" value="IMPACT-RELATED"/>
    <property type="match status" value="1"/>
</dbReference>
<dbReference type="GO" id="GO:0006446">
    <property type="term" value="P:regulation of translational initiation"/>
    <property type="evidence" value="ECO:0007669"/>
    <property type="project" value="TreeGrafter"/>
</dbReference>